<dbReference type="InterPro" id="IPR045076">
    <property type="entry name" value="MutS"/>
</dbReference>
<dbReference type="Pfam" id="PF20297">
    <property type="entry name" value="MSSS"/>
    <property type="match status" value="1"/>
</dbReference>
<keyword evidence="5 8" id="KW-0067">ATP-binding</keyword>
<dbReference type="GO" id="GO:0019843">
    <property type="term" value="F:rRNA binding"/>
    <property type="evidence" value="ECO:0007669"/>
    <property type="project" value="UniProtKB-UniRule"/>
</dbReference>
<dbReference type="GO" id="GO:0005524">
    <property type="term" value="F:ATP binding"/>
    <property type="evidence" value="ECO:0007669"/>
    <property type="project" value="UniProtKB-UniRule"/>
</dbReference>
<dbReference type="GO" id="GO:0006298">
    <property type="term" value="P:mismatch repair"/>
    <property type="evidence" value="ECO:0007669"/>
    <property type="project" value="InterPro"/>
</dbReference>
<dbReference type="InterPro" id="IPR046893">
    <property type="entry name" value="MSSS"/>
</dbReference>
<dbReference type="GO" id="GO:0016887">
    <property type="term" value="F:ATP hydrolysis activity"/>
    <property type="evidence" value="ECO:0007669"/>
    <property type="project" value="InterPro"/>
</dbReference>
<dbReference type="PROSITE" id="PS50828">
    <property type="entry name" value="SMR"/>
    <property type="match status" value="1"/>
</dbReference>
<dbReference type="SMART" id="SM00463">
    <property type="entry name" value="SMR"/>
    <property type="match status" value="1"/>
</dbReference>
<dbReference type="InterPro" id="IPR002625">
    <property type="entry name" value="Smr_dom"/>
</dbReference>
<evidence type="ECO:0000256" key="5">
    <source>
        <dbReference type="ARBA" id="ARBA00022840"/>
    </source>
</evidence>
<keyword evidence="1 8" id="KW-0540">Nuclease</keyword>
<dbReference type="InterPro" id="IPR027417">
    <property type="entry name" value="P-loop_NTPase"/>
</dbReference>
<keyword evidence="9" id="KW-0175">Coiled coil</keyword>
<keyword evidence="2 8" id="KW-0699">rRNA-binding</keyword>
<evidence type="ECO:0000313" key="11">
    <source>
        <dbReference type="EMBL" id="QGZ99517.1"/>
    </source>
</evidence>
<dbReference type="CDD" id="cd06503">
    <property type="entry name" value="ATP-synt_Fo_b"/>
    <property type="match status" value="1"/>
</dbReference>
<evidence type="ECO:0000256" key="9">
    <source>
        <dbReference type="SAM" id="Coils"/>
    </source>
</evidence>
<dbReference type="PANTHER" id="PTHR48466:SF2">
    <property type="entry name" value="OS10G0509000 PROTEIN"/>
    <property type="match status" value="1"/>
</dbReference>
<comment type="similarity">
    <text evidence="8">Belongs to the DNA mismatch repair MutS family. MutS2 subfamily.</text>
</comment>
<feature type="coiled-coil region" evidence="9">
    <location>
        <begin position="524"/>
        <end position="627"/>
    </location>
</feature>
<dbReference type="InterPro" id="IPR036187">
    <property type="entry name" value="DNA_mismatch_repair_MutS_sf"/>
</dbReference>
<proteinExistence type="inferred from homology"/>
<dbReference type="EC" id="3.6.4.-" evidence="8"/>
<dbReference type="InterPro" id="IPR005747">
    <property type="entry name" value="MutS2"/>
</dbReference>
<evidence type="ECO:0000256" key="8">
    <source>
        <dbReference type="HAMAP-Rule" id="MF_00092"/>
    </source>
</evidence>
<dbReference type="AlphaFoldDB" id="A0A857DFU7"/>
<dbReference type="PIRSF" id="PIRSF005814">
    <property type="entry name" value="MutS_YshD"/>
    <property type="match status" value="1"/>
</dbReference>
<keyword evidence="8 11" id="KW-0255">Endonuclease</keyword>
<evidence type="ECO:0000256" key="3">
    <source>
        <dbReference type="ARBA" id="ARBA00022741"/>
    </source>
</evidence>
<dbReference type="GO" id="GO:0004519">
    <property type="term" value="F:endonuclease activity"/>
    <property type="evidence" value="ECO:0007669"/>
    <property type="project" value="UniProtKB-UniRule"/>
</dbReference>
<dbReference type="SUPFAM" id="SSF160443">
    <property type="entry name" value="SMR domain-like"/>
    <property type="match status" value="1"/>
</dbReference>
<comment type="function">
    <text evidence="8">Endonuclease that is involved in the suppression of homologous recombination and thus may have a key role in the control of bacterial genetic diversity.</text>
</comment>
<dbReference type="CDD" id="cd03280">
    <property type="entry name" value="ABC_MutS2"/>
    <property type="match status" value="1"/>
</dbReference>
<evidence type="ECO:0000256" key="7">
    <source>
        <dbReference type="ARBA" id="ARBA00023125"/>
    </source>
</evidence>
<dbReference type="GO" id="GO:0072344">
    <property type="term" value="P:rescue of stalled ribosome"/>
    <property type="evidence" value="ECO:0007669"/>
    <property type="project" value="UniProtKB-UniRule"/>
</dbReference>
<dbReference type="FunFam" id="3.40.50.300:FF:000830">
    <property type="entry name" value="Endonuclease MutS2"/>
    <property type="match status" value="1"/>
</dbReference>
<feature type="domain" description="Smr" evidence="10">
    <location>
        <begin position="721"/>
        <end position="796"/>
    </location>
</feature>
<dbReference type="InterPro" id="IPR036063">
    <property type="entry name" value="Smr_dom_sf"/>
</dbReference>
<gene>
    <name evidence="8" type="primary">mutS2</name>
    <name evidence="8" type="synonym">rqcU</name>
    <name evidence="11" type="ORF">GQ588_02005</name>
</gene>
<dbReference type="PANTHER" id="PTHR48466">
    <property type="entry name" value="OS10G0509000 PROTEIN-RELATED"/>
    <property type="match status" value="1"/>
</dbReference>
<comment type="subunit">
    <text evidence="8">Homodimer. Binds to stalled ribosomes, contacting rRNA.</text>
</comment>
<keyword evidence="3 8" id="KW-0547">Nucleotide-binding</keyword>
<dbReference type="PROSITE" id="PS00486">
    <property type="entry name" value="DNA_MISMATCH_REPAIR_2"/>
    <property type="match status" value="1"/>
</dbReference>
<evidence type="ECO:0000259" key="10">
    <source>
        <dbReference type="PROSITE" id="PS50828"/>
    </source>
</evidence>
<reference evidence="11 12" key="1">
    <citation type="submission" date="2019-12" db="EMBL/GenBank/DDBJ databases">
        <title>Sequence classification of anaerobic respiratory reductive dehalogenases: First we see many, then we see few.</title>
        <authorList>
            <person name="Molenda O."/>
            <person name="Puentes Jacome L.A."/>
            <person name="Cao X."/>
            <person name="Nesbo C.L."/>
            <person name="Tang S."/>
            <person name="Morson N."/>
            <person name="Patron J."/>
            <person name="Lomheim L."/>
            <person name="Wishart D.S."/>
            <person name="Edwards E.A."/>
        </authorList>
    </citation>
    <scope>NUCLEOTIDE SEQUENCE [LARGE SCALE GENOMIC DNA]</scope>
    <source>
        <strain evidence="11 12">12DCA</strain>
    </source>
</reference>
<dbReference type="Proteomes" id="UP000430508">
    <property type="component" value="Chromosome"/>
</dbReference>
<dbReference type="Pfam" id="PF01713">
    <property type="entry name" value="Smr"/>
    <property type="match status" value="1"/>
</dbReference>
<dbReference type="Gene3D" id="3.40.50.300">
    <property type="entry name" value="P-loop containing nucleotide triphosphate hydrolases"/>
    <property type="match status" value="1"/>
</dbReference>
<dbReference type="GO" id="GO:0045910">
    <property type="term" value="P:negative regulation of DNA recombination"/>
    <property type="evidence" value="ECO:0007669"/>
    <property type="project" value="InterPro"/>
</dbReference>
<dbReference type="SMART" id="SM00533">
    <property type="entry name" value="MUTSd"/>
    <property type="match status" value="1"/>
</dbReference>
<dbReference type="NCBIfam" id="TIGR01069">
    <property type="entry name" value="mutS2"/>
    <property type="match status" value="1"/>
</dbReference>
<dbReference type="GO" id="GO:0030983">
    <property type="term" value="F:mismatched DNA binding"/>
    <property type="evidence" value="ECO:0007669"/>
    <property type="project" value="InterPro"/>
</dbReference>
<evidence type="ECO:0000256" key="4">
    <source>
        <dbReference type="ARBA" id="ARBA00022801"/>
    </source>
</evidence>
<dbReference type="SUPFAM" id="SSF52540">
    <property type="entry name" value="P-loop containing nucleoside triphosphate hydrolases"/>
    <property type="match status" value="1"/>
</dbReference>
<dbReference type="EMBL" id="CP046996">
    <property type="protein sequence ID" value="QGZ99517.1"/>
    <property type="molecule type" value="Genomic_DNA"/>
</dbReference>
<dbReference type="SMART" id="SM00534">
    <property type="entry name" value="MUTSac"/>
    <property type="match status" value="1"/>
</dbReference>
<dbReference type="GO" id="GO:0140664">
    <property type="term" value="F:ATP-dependent DNA damage sensor activity"/>
    <property type="evidence" value="ECO:0007669"/>
    <property type="project" value="InterPro"/>
</dbReference>
<dbReference type="SUPFAM" id="SSF48334">
    <property type="entry name" value="DNA repair protein MutS, domain III"/>
    <property type="match status" value="1"/>
</dbReference>
<dbReference type="HAMAP" id="MF_00092">
    <property type="entry name" value="MutS2"/>
    <property type="match status" value="1"/>
</dbReference>
<keyword evidence="7 8" id="KW-0238">DNA-binding</keyword>
<keyword evidence="4 8" id="KW-0378">Hydrolase</keyword>
<feature type="binding site" evidence="8">
    <location>
        <begin position="340"/>
        <end position="347"/>
    </location>
    <ligand>
        <name>ATP</name>
        <dbReference type="ChEBI" id="CHEBI:30616"/>
    </ligand>
</feature>
<dbReference type="Pfam" id="PF00488">
    <property type="entry name" value="MutS_V"/>
    <property type="match status" value="1"/>
</dbReference>
<comment type="function">
    <text evidence="8">Acts as a ribosome collision sensor, splitting the ribosome into its 2 subunits. Detects stalled/collided 70S ribosomes which it binds and splits by an ATP-hydrolysis driven conformational change. Acts upstream of the ribosome quality control system (RQC), a ribosome-associated complex that mediates the extraction of incompletely synthesized nascent chains from stalled ribosomes and their subsequent degradation. Probably generates substrates for RQC.</text>
</comment>
<dbReference type="InterPro" id="IPR007696">
    <property type="entry name" value="DNA_mismatch_repair_MutS_core"/>
</dbReference>
<name>A0A857DFU7_9FIRM</name>
<dbReference type="InterPro" id="IPR000432">
    <property type="entry name" value="DNA_mismatch_repair_MutS_C"/>
</dbReference>
<dbReference type="GO" id="GO:0043023">
    <property type="term" value="F:ribosomal large subunit binding"/>
    <property type="evidence" value="ECO:0007669"/>
    <property type="project" value="UniProtKB-UniRule"/>
</dbReference>
<protein>
    <recommendedName>
        <fullName evidence="8">Endonuclease MutS2</fullName>
        <ecNumber evidence="8">3.1.-.-</ecNumber>
    </recommendedName>
    <alternativeName>
        <fullName evidence="8">Ribosome-associated protein quality control-upstream factor</fullName>
        <shortName evidence="8">RQC-upstream factor</shortName>
        <shortName evidence="8">RqcU</shortName>
        <ecNumber evidence="8">3.6.4.-</ecNumber>
    </alternativeName>
</protein>
<keyword evidence="6 8" id="KW-0694">RNA-binding</keyword>
<dbReference type="RefSeq" id="WP_019226886.1">
    <property type="nucleotide sequence ID" value="NZ_CP046996.1"/>
</dbReference>
<evidence type="ECO:0000313" key="12">
    <source>
        <dbReference type="Proteomes" id="UP000430508"/>
    </source>
</evidence>
<dbReference type="Gene3D" id="3.30.1370.110">
    <property type="match status" value="1"/>
</dbReference>
<dbReference type="EC" id="3.1.-.-" evidence="8"/>
<evidence type="ECO:0000256" key="1">
    <source>
        <dbReference type="ARBA" id="ARBA00022722"/>
    </source>
</evidence>
<sequence>MIASDKVLAKLDFGAVRERLRNHCMLPGAKELAEALAPESDLRTVRALLRETDEGKILLRINPLFSVRGAREIRPYLERCDRGGTLNPEELLEIRDTLKTARRLKNTLIDGGQSGKDQYSELYALRETVDGIVPQKEIEDDISRSVSEDGDINDRASEELARLRKAKGISQQRIKESLDGILRNPSYQKMLQDNVITSRGDRYVVPIKMEYSSAFPGIVHDQSASGATLFIEPMAVVQLGNELREITLKENREVQKILQQLTAKVTARIPEILLLNEALIKLDFILAKARLSEDMEAGSPLVMNKQEVKLIGARHPLLTGPVVPISVGLGIDDQFLIITGPNTGGKTVTLKTIGLMAVMMQSGLHIPAESESRLGIFTRIFVDIGDEQSVEQSLSTFSAHMTNIVDITREADSCSLVLLDELGAGTDPGEGAALAMAILAELLERGSCGVATTHYGALKTFAYNTPRVENASVEFNPETLKPTYRLLIGIPGRSNALSIAQRLGLGSGILEKARSFISERDTKESDLLENLEDTQREIELKKRSVEEEQKKAEYKAAELKKKNLELEEKYEDIIRKAKEEAVDVVRQARLEAEGIIKEIKEAQKKERREQEAALEKTRQGLKKLSEKVYETEYTGKNKSGPKPGQVEPGQTVYMPNLRQKGQVLQKPDNNNEVLVQTGILKVSVPLSEIRLVDETRKPEHFAKTIQGTFGLSKAVNLRSEIDLRGKLVEEGILMLDKYLDDAVITGINQVSVIHGKGTGALRAGIHQFLKRHPHVAAYRLGEFGEGDSGVTIVELK</sequence>
<accession>A0A857DFU7</accession>
<evidence type="ECO:0000256" key="2">
    <source>
        <dbReference type="ARBA" id="ARBA00022730"/>
    </source>
</evidence>
<organism evidence="11 12">
    <name type="scientific">Dehalobacter restrictus</name>
    <dbReference type="NCBI Taxonomy" id="55583"/>
    <lineage>
        <taxon>Bacteria</taxon>
        <taxon>Bacillati</taxon>
        <taxon>Bacillota</taxon>
        <taxon>Clostridia</taxon>
        <taxon>Eubacteriales</taxon>
        <taxon>Desulfitobacteriaceae</taxon>
        <taxon>Dehalobacter</taxon>
    </lineage>
</organism>
<evidence type="ECO:0000256" key="6">
    <source>
        <dbReference type="ARBA" id="ARBA00022884"/>
    </source>
</evidence>